<dbReference type="EMBL" id="KZ613467">
    <property type="protein sequence ID" value="PMD26694.1"/>
    <property type="molecule type" value="Genomic_DNA"/>
</dbReference>
<organism evidence="1 2">
    <name type="scientific">Hyaloscypha hepaticicola</name>
    <dbReference type="NCBI Taxonomy" id="2082293"/>
    <lineage>
        <taxon>Eukaryota</taxon>
        <taxon>Fungi</taxon>
        <taxon>Dikarya</taxon>
        <taxon>Ascomycota</taxon>
        <taxon>Pezizomycotina</taxon>
        <taxon>Leotiomycetes</taxon>
        <taxon>Helotiales</taxon>
        <taxon>Hyaloscyphaceae</taxon>
        <taxon>Hyaloscypha</taxon>
    </lineage>
</organism>
<feature type="non-terminal residue" evidence="1">
    <location>
        <position position="1"/>
    </location>
</feature>
<accession>A0A2J6QK91</accession>
<gene>
    <name evidence="1" type="ORF">NA56DRAFT_555535</name>
</gene>
<reference evidence="1 2" key="1">
    <citation type="submission" date="2016-05" db="EMBL/GenBank/DDBJ databases">
        <title>A degradative enzymes factory behind the ericoid mycorrhizal symbiosis.</title>
        <authorList>
            <consortium name="DOE Joint Genome Institute"/>
            <person name="Martino E."/>
            <person name="Morin E."/>
            <person name="Grelet G."/>
            <person name="Kuo A."/>
            <person name="Kohler A."/>
            <person name="Daghino S."/>
            <person name="Barry K."/>
            <person name="Choi C."/>
            <person name="Cichocki N."/>
            <person name="Clum A."/>
            <person name="Copeland A."/>
            <person name="Hainaut M."/>
            <person name="Haridas S."/>
            <person name="Labutti K."/>
            <person name="Lindquist E."/>
            <person name="Lipzen A."/>
            <person name="Khouja H.-R."/>
            <person name="Murat C."/>
            <person name="Ohm R."/>
            <person name="Olson A."/>
            <person name="Spatafora J."/>
            <person name="Veneault-Fourrey C."/>
            <person name="Henrissat B."/>
            <person name="Grigoriev I."/>
            <person name="Martin F."/>
            <person name="Perotto S."/>
        </authorList>
    </citation>
    <scope>NUCLEOTIDE SEQUENCE [LARGE SCALE GENOMIC DNA]</scope>
    <source>
        <strain evidence="1 2">UAMH 7357</strain>
    </source>
</reference>
<proteinExistence type="predicted"/>
<dbReference type="Proteomes" id="UP000235672">
    <property type="component" value="Unassembled WGS sequence"/>
</dbReference>
<dbReference type="OrthoDB" id="4487429at2759"/>
<evidence type="ECO:0000313" key="1">
    <source>
        <dbReference type="EMBL" id="PMD26694.1"/>
    </source>
</evidence>
<name>A0A2J6QK91_9HELO</name>
<dbReference type="AlphaFoldDB" id="A0A2J6QK91"/>
<dbReference type="STRING" id="1745343.A0A2J6QK91"/>
<sequence length="137" mass="15795">TVVCWPSIGGLIIADRVTPVELTFLNLPRFTSTPRSLNQTAEDLFCRQLRKIGGKWFSSHWDWSAKYVQMSKGMKPEEMEVLTLGWPETGGVWVLRRQSRWGEDRGNSLRVRNALSMEERCEAIEMSGGVFYKRPEE</sequence>
<protein>
    <submittedName>
        <fullName evidence="1">Uncharacterized protein</fullName>
    </submittedName>
</protein>
<feature type="non-terminal residue" evidence="1">
    <location>
        <position position="137"/>
    </location>
</feature>
<keyword evidence="2" id="KW-1185">Reference proteome</keyword>
<evidence type="ECO:0000313" key="2">
    <source>
        <dbReference type="Proteomes" id="UP000235672"/>
    </source>
</evidence>